<dbReference type="AlphaFoldDB" id="A0A0G4FKE0"/>
<accession>A0A0G4FKE0</accession>
<evidence type="ECO:0000256" key="5">
    <source>
        <dbReference type="SAM" id="Phobius"/>
    </source>
</evidence>
<dbReference type="PANTHER" id="PTHR19353:SF19">
    <property type="entry name" value="DELTA(5) FATTY ACID DESATURASE C-RELATED"/>
    <property type="match status" value="1"/>
</dbReference>
<evidence type="ECO:0000256" key="4">
    <source>
        <dbReference type="SAM" id="MobiDB-lite"/>
    </source>
</evidence>
<evidence type="ECO:0000313" key="7">
    <source>
        <dbReference type="EMBL" id="CEM14035.1"/>
    </source>
</evidence>
<name>A0A0G4FKE0_9ALVE</name>
<dbReference type="GO" id="GO:0046872">
    <property type="term" value="F:metal ion binding"/>
    <property type="evidence" value="ECO:0007669"/>
    <property type="project" value="UniProtKB-KW"/>
</dbReference>
<dbReference type="InterPro" id="IPR018506">
    <property type="entry name" value="Cyt_B5_heme-BS"/>
</dbReference>
<dbReference type="VEuPathDB" id="CryptoDB:Cvel_17413"/>
<evidence type="ECO:0000256" key="3">
    <source>
        <dbReference type="ARBA" id="ARBA00023004"/>
    </source>
</evidence>
<keyword evidence="3" id="KW-0408">Iron</keyword>
<keyword evidence="5" id="KW-0812">Transmembrane</keyword>
<dbReference type="EMBL" id="CDMZ01000426">
    <property type="protein sequence ID" value="CEM14035.1"/>
    <property type="molecule type" value="Genomic_DNA"/>
</dbReference>
<keyword evidence="2" id="KW-0479">Metal-binding</keyword>
<dbReference type="InterPro" id="IPR001199">
    <property type="entry name" value="Cyt_B5-like_heme/steroid-bd"/>
</dbReference>
<dbReference type="Pfam" id="PF00487">
    <property type="entry name" value="FA_desaturase"/>
    <property type="match status" value="1"/>
</dbReference>
<dbReference type="PANTHER" id="PTHR19353">
    <property type="entry name" value="FATTY ACID DESATURASE 2"/>
    <property type="match status" value="1"/>
</dbReference>
<dbReference type="InterPro" id="IPR012171">
    <property type="entry name" value="Fatty_acid_desaturase"/>
</dbReference>
<dbReference type="CDD" id="cd03506">
    <property type="entry name" value="Delta6-FADS-like"/>
    <property type="match status" value="1"/>
</dbReference>
<organism evidence="7">
    <name type="scientific">Chromera velia CCMP2878</name>
    <dbReference type="NCBI Taxonomy" id="1169474"/>
    <lineage>
        <taxon>Eukaryota</taxon>
        <taxon>Sar</taxon>
        <taxon>Alveolata</taxon>
        <taxon>Colpodellida</taxon>
        <taxon>Chromeraceae</taxon>
        <taxon>Chromera</taxon>
    </lineage>
</organism>
<dbReference type="InterPro" id="IPR036400">
    <property type="entry name" value="Cyt_B5-like_heme/steroid_sf"/>
</dbReference>
<proteinExistence type="predicted"/>
<dbReference type="GO" id="GO:0006636">
    <property type="term" value="P:unsaturated fatty acid biosynthetic process"/>
    <property type="evidence" value="ECO:0007669"/>
    <property type="project" value="UniProtKB-ARBA"/>
</dbReference>
<evidence type="ECO:0000256" key="2">
    <source>
        <dbReference type="ARBA" id="ARBA00022723"/>
    </source>
</evidence>
<dbReference type="GO" id="GO:0020037">
    <property type="term" value="F:heme binding"/>
    <property type="evidence" value="ECO:0007669"/>
    <property type="project" value="InterPro"/>
</dbReference>
<evidence type="ECO:0000256" key="1">
    <source>
        <dbReference type="ARBA" id="ARBA00022617"/>
    </source>
</evidence>
<sequence>MTEVIAPKQSQPQRDVADPPRVWRIHGELFDLTPFLDHHPGGRDVLMTACNMEDASALFESYHALSNRRDVIWTQLQKFRLSSTYISQPPTQAVKRQPPITTAVDQSTTPSTAHSSARNSRSSADTAEHPTWMCDASDTTETKTILSASPQEEVSIPHSDTAKLREAFSPDSGLYRTLQTRVRAHFIDRAKAKGIDVRDSWKATSWWTFKVSIYACLFLAACVTGFRQRWLGLGLPFPLLVLIGFFQAVFHIACGFCVMHDASHYAVSSKPWVNELLSRLCNASQSWFHHVWARHHVYGHHSFTGDVAKDPDTRYGRPFFRKHPDDAEKKFLAVGLENQPASALIALAVFPGQFFGQGLLYLQALFKHRYIGIPVDVLNDLFTFEVVVILLAQLQWWVFQPWVQSLAYWGSLNILYWMCIAPDHDTWESLSLNKKKAEEGGDKEEKMDWGEMQVRESSNFAVDYPVVCTLFGGINYQIEHHLFPGVSHVHYRDLAPIVRSTCQEFGVPYQEFGSWTAALCSVVRGYWECGKLDSSAPKERKSV</sequence>
<gene>
    <name evidence="7" type="ORF">Cvel_17413</name>
</gene>
<keyword evidence="5" id="KW-0472">Membrane</keyword>
<feature type="compositionally biased region" description="Low complexity" evidence="4">
    <location>
        <begin position="111"/>
        <end position="125"/>
    </location>
</feature>
<feature type="region of interest" description="Disordered" evidence="4">
    <location>
        <begin position="90"/>
        <end position="132"/>
    </location>
</feature>
<evidence type="ECO:0000259" key="6">
    <source>
        <dbReference type="PROSITE" id="PS50255"/>
    </source>
</evidence>
<keyword evidence="1" id="KW-0349">Heme</keyword>
<dbReference type="GO" id="GO:0016717">
    <property type="term" value="F:oxidoreductase activity, acting on paired donors, with oxidation of a pair of donors resulting in the reduction of molecular oxygen to two molecules of water"/>
    <property type="evidence" value="ECO:0007669"/>
    <property type="project" value="UniProtKB-ARBA"/>
</dbReference>
<protein>
    <recommendedName>
        <fullName evidence="6">Cytochrome b5 heme-binding domain-containing protein</fullName>
    </recommendedName>
</protein>
<dbReference type="InterPro" id="IPR005804">
    <property type="entry name" value="FA_desaturase_dom"/>
</dbReference>
<feature type="domain" description="Cytochrome b5 heme-binding" evidence="6">
    <location>
        <begin position="25"/>
        <end position="85"/>
    </location>
</feature>
<feature type="compositionally biased region" description="Polar residues" evidence="4">
    <location>
        <begin position="99"/>
        <end position="110"/>
    </location>
</feature>
<dbReference type="PROSITE" id="PS00191">
    <property type="entry name" value="CYTOCHROME_B5_1"/>
    <property type="match status" value="1"/>
</dbReference>
<reference evidence="7" key="1">
    <citation type="submission" date="2014-11" db="EMBL/GenBank/DDBJ databases">
        <authorList>
            <person name="Otto D Thomas"/>
            <person name="Naeem Raeece"/>
        </authorList>
    </citation>
    <scope>NUCLEOTIDE SEQUENCE</scope>
</reference>
<feature type="transmembrane region" description="Helical" evidence="5">
    <location>
        <begin position="233"/>
        <end position="253"/>
    </location>
</feature>
<feature type="transmembrane region" description="Helical" evidence="5">
    <location>
        <begin position="206"/>
        <end position="226"/>
    </location>
</feature>
<dbReference type="Pfam" id="PF00173">
    <property type="entry name" value="Cyt-b5"/>
    <property type="match status" value="1"/>
</dbReference>
<dbReference type="GO" id="GO:0016020">
    <property type="term" value="C:membrane"/>
    <property type="evidence" value="ECO:0007669"/>
    <property type="project" value="TreeGrafter"/>
</dbReference>
<keyword evidence="5" id="KW-1133">Transmembrane helix</keyword>
<dbReference type="GO" id="GO:0042759">
    <property type="term" value="P:long-chain fatty acid biosynthetic process"/>
    <property type="evidence" value="ECO:0007669"/>
    <property type="project" value="UniProtKB-ARBA"/>
</dbReference>
<dbReference type="SUPFAM" id="SSF55856">
    <property type="entry name" value="Cytochrome b5-like heme/steroid binding domain"/>
    <property type="match status" value="1"/>
</dbReference>
<dbReference type="Gene3D" id="3.10.120.10">
    <property type="entry name" value="Cytochrome b5-like heme/steroid binding domain"/>
    <property type="match status" value="1"/>
</dbReference>
<dbReference type="PROSITE" id="PS50255">
    <property type="entry name" value="CYTOCHROME_B5_2"/>
    <property type="match status" value="1"/>
</dbReference>